<feature type="chain" id="PRO_5002434588" evidence="1">
    <location>
        <begin position="24"/>
        <end position="54"/>
    </location>
</feature>
<proteinExistence type="predicted"/>
<reference evidence="2" key="1">
    <citation type="submission" date="2014-11" db="EMBL/GenBank/DDBJ databases">
        <authorList>
            <person name="Amaro Gonzalez C."/>
        </authorList>
    </citation>
    <scope>NUCLEOTIDE SEQUENCE</scope>
</reference>
<evidence type="ECO:0000313" key="2">
    <source>
        <dbReference type="EMBL" id="JAH93478.1"/>
    </source>
</evidence>
<reference evidence="2" key="2">
    <citation type="journal article" date="2015" name="Fish Shellfish Immunol.">
        <title>Early steps in the European eel (Anguilla anguilla)-Vibrio vulnificus interaction in the gills: Role of the RtxA13 toxin.</title>
        <authorList>
            <person name="Callol A."/>
            <person name="Pajuelo D."/>
            <person name="Ebbesson L."/>
            <person name="Teles M."/>
            <person name="MacKenzie S."/>
            <person name="Amaro C."/>
        </authorList>
    </citation>
    <scope>NUCLEOTIDE SEQUENCE</scope>
</reference>
<organism evidence="2">
    <name type="scientific">Anguilla anguilla</name>
    <name type="common">European freshwater eel</name>
    <name type="synonym">Muraena anguilla</name>
    <dbReference type="NCBI Taxonomy" id="7936"/>
    <lineage>
        <taxon>Eukaryota</taxon>
        <taxon>Metazoa</taxon>
        <taxon>Chordata</taxon>
        <taxon>Craniata</taxon>
        <taxon>Vertebrata</taxon>
        <taxon>Euteleostomi</taxon>
        <taxon>Actinopterygii</taxon>
        <taxon>Neopterygii</taxon>
        <taxon>Teleostei</taxon>
        <taxon>Anguilliformes</taxon>
        <taxon>Anguillidae</taxon>
        <taxon>Anguilla</taxon>
    </lineage>
</organism>
<dbReference type="EMBL" id="GBXM01015099">
    <property type="protein sequence ID" value="JAH93478.1"/>
    <property type="molecule type" value="Transcribed_RNA"/>
</dbReference>
<sequence length="54" mass="6380">MQVSVYLFISSFLPFFFLNTVHETRLLEDEEDAGSRYQIAMTNKTLERKKAHVQ</sequence>
<keyword evidence="1" id="KW-0732">Signal</keyword>
<protein>
    <submittedName>
        <fullName evidence="2">Uncharacterized protein</fullName>
    </submittedName>
</protein>
<dbReference type="AlphaFoldDB" id="A0A0E9WVF6"/>
<accession>A0A0E9WVF6</accession>
<evidence type="ECO:0000256" key="1">
    <source>
        <dbReference type="SAM" id="SignalP"/>
    </source>
</evidence>
<feature type="signal peptide" evidence="1">
    <location>
        <begin position="1"/>
        <end position="23"/>
    </location>
</feature>
<name>A0A0E9WVF6_ANGAN</name>